<accession>A0A381QCA6</accession>
<gene>
    <name evidence="1" type="ORF">METZ01_LOCUS29338</name>
</gene>
<reference evidence="1" key="1">
    <citation type="submission" date="2018-05" db="EMBL/GenBank/DDBJ databases">
        <authorList>
            <person name="Lanie J.A."/>
            <person name="Ng W.-L."/>
            <person name="Kazmierczak K.M."/>
            <person name="Andrzejewski T.M."/>
            <person name="Davidsen T.M."/>
            <person name="Wayne K.J."/>
            <person name="Tettelin H."/>
            <person name="Glass J.I."/>
            <person name="Rusch D."/>
            <person name="Podicherti R."/>
            <person name="Tsui H.-C.T."/>
            <person name="Winkler M.E."/>
        </authorList>
    </citation>
    <scope>NUCLEOTIDE SEQUENCE</scope>
</reference>
<dbReference type="EMBL" id="UINC01001280">
    <property type="protein sequence ID" value="SUZ76484.1"/>
    <property type="molecule type" value="Genomic_DNA"/>
</dbReference>
<organism evidence="1">
    <name type="scientific">marine metagenome</name>
    <dbReference type="NCBI Taxonomy" id="408172"/>
    <lineage>
        <taxon>unclassified sequences</taxon>
        <taxon>metagenomes</taxon>
        <taxon>ecological metagenomes</taxon>
    </lineage>
</organism>
<dbReference type="AlphaFoldDB" id="A0A381QCA6"/>
<sequence length="57" mass="6578">MLYAQFNRNRSLRIASLNKRLIRFRQGALPTFFLTETAKRLHSASAILYLTPIGPKD</sequence>
<name>A0A381QCA6_9ZZZZ</name>
<proteinExistence type="predicted"/>
<protein>
    <submittedName>
        <fullName evidence="1">Uncharacterized protein</fullName>
    </submittedName>
</protein>
<evidence type="ECO:0000313" key="1">
    <source>
        <dbReference type="EMBL" id="SUZ76484.1"/>
    </source>
</evidence>